<evidence type="ECO:0000256" key="1">
    <source>
        <dbReference type="SAM" id="MobiDB-lite"/>
    </source>
</evidence>
<gene>
    <name evidence="2" type="ORF">PAHAL_8G099900</name>
</gene>
<feature type="compositionally biased region" description="Acidic residues" evidence="1">
    <location>
        <begin position="15"/>
        <end position="26"/>
    </location>
</feature>
<dbReference type="Proteomes" id="UP000243499">
    <property type="component" value="Chromosome 8"/>
</dbReference>
<accession>A0A2S3IDL9</accession>
<reference evidence="2" key="1">
    <citation type="submission" date="2018-04" db="EMBL/GenBank/DDBJ databases">
        <title>WGS assembly of Panicum hallii.</title>
        <authorList>
            <person name="Lovell J."/>
            <person name="Jenkins J."/>
            <person name="Lowry D."/>
            <person name="Mamidi S."/>
            <person name="Sreedasyam A."/>
            <person name="Weng X."/>
            <person name="Barry K."/>
            <person name="Bonette J."/>
            <person name="Campitelli B."/>
            <person name="Daum C."/>
            <person name="Gordon S."/>
            <person name="Gould B."/>
            <person name="Lipzen A."/>
            <person name="Macqueen A."/>
            <person name="Palacio-Mejia J."/>
            <person name="Plott C."/>
            <person name="Shakirov E."/>
            <person name="Shu S."/>
            <person name="Yoshinaga Y."/>
            <person name="Zane M."/>
            <person name="Rokhsar D."/>
            <person name="Grimwood J."/>
            <person name="Schmutz J."/>
            <person name="Juenger T."/>
        </authorList>
    </citation>
    <scope>NUCLEOTIDE SEQUENCE [LARGE SCALE GENOMIC DNA]</scope>
    <source>
        <strain evidence="2">FIL2</strain>
    </source>
</reference>
<organism evidence="2">
    <name type="scientific">Panicum hallii</name>
    <dbReference type="NCBI Taxonomy" id="206008"/>
    <lineage>
        <taxon>Eukaryota</taxon>
        <taxon>Viridiplantae</taxon>
        <taxon>Streptophyta</taxon>
        <taxon>Embryophyta</taxon>
        <taxon>Tracheophyta</taxon>
        <taxon>Spermatophyta</taxon>
        <taxon>Magnoliopsida</taxon>
        <taxon>Liliopsida</taxon>
        <taxon>Poales</taxon>
        <taxon>Poaceae</taxon>
        <taxon>PACMAD clade</taxon>
        <taxon>Panicoideae</taxon>
        <taxon>Panicodae</taxon>
        <taxon>Paniceae</taxon>
        <taxon>Panicinae</taxon>
        <taxon>Panicum</taxon>
        <taxon>Panicum sect. Panicum</taxon>
    </lineage>
</organism>
<feature type="region of interest" description="Disordered" evidence="1">
    <location>
        <begin position="1"/>
        <end position="49"/>
    </location>
</feature>
<dbReference type="EMBL" id="CM008053">
    <property type="protein sequence ID" value="PAN42112.1"/>
    <property type="molecule type" value="Genomic_DNA"/>
</dbReference>
<dbReference type="AlphaFoldDB" id="A0A2S3IDL9"/>
<sequence>MAARARRIRNLNLPEVEDAEPAEDEHDNSAENENNENLQGPPHIDGLLARMPRYHPRSPIKIIWSNGELRQVLCDFTISNLLEIEGGKLIVGTDENGVPNERMHILRNYKKGKRTTIVIFQLKISMRCSMR</sequence>
<name>A0A2S3IDL9_9POAL</name>
<protein>
    <submittedName>
        <fullName evidence="2">Uncharacterized protein</fullName>
    </submittedName>
</protein>
<proteinExistence type="predicted"/>
<evidence type="ECO:0000313" key="2">
    <source>
        <dbReference type="EMBL" id="PAN42112.1"/>
    </source>
</evidence>
<dbReference type="Gramene" id="PAN42112">
    <property type="protein sequence ID" value="PAN42112"/>
    <property type="gene ID" value="PAHAL_8G099900"/>
</dbReference>